<sequence>MRVRAGEILKRSFASVLQGFPLPETNMPNSKAEVKDLGEVFQGKTVLTSPG</sequence>
<keyword evidence="2" id="KW-1185">Reference proteome</keyword>
<proteinExistence type="predicted"/>
<protein>
    <submittedName>
        <fullName evidence="1">Uncharacterized protein</fullName>
    </submittedName>
</protein>
<organism evidence="1 2">
    <name type="scientific">Lipingzhangella halophila</name>
    <dbReference type="NCBI Taxonomy" id="1783352"/>
    <lineage>
        <taxon>Bacteria</taxon>
        <taxon>Bacillati</taxon>
        <taxon>Actinomycetota</taxon>
        <taxon>Actinomycetes</taxon>
        <taxon>Streptosporangiales</taxon>
        <taxon>Nocardiopsidaceae</taxon>
        <taxon>Lipingzhangella</taxon>
    </lineage>
</organism>
<dbReference type="AlphaFoldDB" id="A0A7W7W5D1"/>
<accession>A0A7W7W5D1</accession>
<dbReference type="EMBL" id="JACHJT010000001">
    <property type="protein sequence ID" value="MBB4934588.1"/>
    <property type="molecule type" value="Genomic_DNA"/>
</dbReference>
<name>A0A7W7W5D1_9ACTN</name>
<comment type="caution">
    <text evidence="1">The sequence shown here is derived from an EMBL/GenBank/DDBJ whole genome shotgun (WGS) entry which is preliminary data.</text>
</comment>
<dbReference type="Proteomes" id="UP000523007">
    <property type="component" value="Unassembled WGS sequence"/>
</dbReference>
<evidence type="ECO:0000313" key="1">
    <source>
        <dbReference type="EMBL" id="MBB4934588.1"/>
    </source>
</evidence>
<evidence type="ECO:0000313" key="2">
    <source>
        <dbReference type="Proteomes" id="UP000523007"/>
    </source>
</evidence>
<gene>
    <name evidence="1" type="ORF">F4561_005408</name>
</gene>
<reference evidence="1 2" key="1">
    <citation type="submission" date="2020-08" db="EMBL/GenBank/DDBJ databases">
        <title>Sequencing the genomes of 1000 actinobacteria strains.</title>
        <authorList>
            <person name="Klenk H.-P."/>
        </authorList>
    </citation>
    <scope>NUCLEOTIDE SEQUENCE [LARGE SCALE GENOMIC DNA]</scope>
    <source>
        <strain evidence="1 2">DSM 102030</strain>
    </source>
</reference>